<keyword evidence="1" id="KW-1185">Reference proteome</keyword>
<name>A0ABM1M820_NICVS</name>
<proteinExistence type="predicted"/>
<dbReference type="RefSeq" id="XP_017770720.1">
    <property type="nucleotide sequence ID" value="XM_017915231.1"/>
</dbReference>
<dbReference type="Proteomes" id="UP000695000">
    <property type="component" value="Unplaced"/>
</dbReference>
<accession>A0ABM1M820</accession>
<protein>
    <submittedName>
        <fullName evidence="2">Uncharacterized protein LOC108558339 isoform X1</fullName>
    </submittedName>
</protein>
<reference evidence="2" key="1">
    <citation type="submission" date="2025-08" db="UniProtKB">
        <authorList>
            <consortium name="RefSeq"/>
        </authorList>
    </citation>
    <scope>IDENTIFICATION</scope>
    <source>
        <tissue evidence="2">Whole Larva</tissue>
    </source>
</reference>
<evidence type="ECO:0000313" key="1">
    <source>
        <dbReference type="Proteomes" id="UP000695000"/>
    </source>
</evidence>
<sequence>MCEKYLPAKIRKISENFSIETIDRPVRVYMRNFAGGTMGQDQNGNSVLPIGSKTYISKCYFQSKAIPIKYSETVIVKLGSRKKKYFESVYCQTKAVPYRWSETMLAQMGGEVHKSEMVVRREEECHYIALPQDNLDNIASIEAKENLI</sequence>
<dbReference type="GeneID" id="108558339"/>
<gene>
    <name evidence="2" type="primary">LOC108558339</name>
</gene>
<evidence type="ECO:0000313" key="2">
    <source>
        <dbReference type="RefSeq" id="XP_017770720.1"/>
    </source>
</evidence>
<organism evidence="1 2">
    <name type="scientific">Nicrophorus vespilloides</name>
    <name type="common">Boreal carrion beetle</name>
    <dbReference type="NCBI Taxonomy" id="110193"/>
    <lineage>
        <taxon>Eukaryota</taxon>
        <taxon>Metazoa</taxon>
        <taxon>Ecdysozoa</taxon>
        <taxon>Arthropoda</taxon>
        <taxon>Hexapoda</taxon>
        <taxon>Insecta</taxon>
        <taxon>Pterygota</taxon>
        <taxon>Neoptera</taxon>
        <taxon>Endopterygota</taxon>
        <taxon>Coleoptera</taxon>
        <taxon>Polyphaga</taxon>
        <taxon>Staphyliniformia</taxon>
        <taxon>Silphidae</taxon>
        <taxon>Nicrophorinae</taxon>
        <taxon>Nicrophorus</taxon>
    </lineage>
</organism>